<feature type="signal peptide" evidence="1">
    <location>
        <begin position="1"/>
        <end position="20"/>
    </location>
</feature>
<organism evidence="3 4">
    <name type="scientific">Mucor saturninus</name>
    <dbReference type="NCBI Taxonomy" id="64648"/>
    <lineage>
        <taxon>Eukaryota</taxon>
        <taxon>Fungi</taxon>
        <taxon>Fungi incertae sedis</taxon>
        <taxon>Mucoromycota</taxon>
        <taxon>Mucoromycotina</taxon>
        <taxon>Mucoromycetes</taxon>
        <taxon>Mucorales</taxon>
        <taxon>Mucorineae</taxon>
        <taxon>Mucoraceae</taxon>
        <taxon>Mucor</taxon>
    </lineage>
</organism>
<feature type="chain" id="PRO_5034462939" description="NodB homology domain-containing protein" evidence="1">
    <location>
        <begin position="21"/>
        <end position="403"/>
    </location>
</feature>
<dbReference type="SUPFAM" id="SSF88713">
    <property type="entry name" value="Glycoside hydrolase/deacetylase"/>
    <property type="match status" value="1"/>
</dbReference>
<comment type="caution">
    <text evidence="3">The sequence shown here is derived from an EMBL/GenBank/DDBJ whole genome shotgun (WGS) entry which is preliminary data.</text>
</comment>
<reference evidence="3" key="1">
    <citation type="submission" date="2020-12" db="EMBL/GenBank/DDBJ databases">
        <title>Metabolic potential, ecology and presence of endohyphal bacteria is reflected in genomic diversity of Mucoromycotina.</title>
        <authorList>
            <person name="Muszewska A."/>
            <person name="Okrasinska A."/>
            <person name="Steczkiewicz K."/>
            <person name="Drgas O."/>
            <person name="Orlowska M."/>
            <person name="Perlinska-Lenart U."/>
            <person name="Aleksandrzak-Piekarczyk T."/>
            <person name="Szatraj K."/>
            <person name="Zielenkiewicz U."/>
            <person name="Pilsyk S."/>
            <person name="Malc E."/>
            <person name="Mieczkowski P."/>
            <person name="Kruszewska J.S."/>
            <person name="Biernat P."/>
            <person name="Pawlowska J."/>
        </authorList>
    </citation>
    <scope>NUCLEOTIDE SEQUENCE</scope>
    <source>
        <strain evidence="3">WA0000017839</strain>
    </source>
</reference>
<dbReference type="GO" id="GO:0005975">
    <property type="term" value="P:carbohydrate metabolic process"/>
    <property type="evidence" value="ECO:0007669"/>
    <property type="project" value="InterPro"/>
</dbReference>
<dbReference type="InterPro" id="IPR011330">
    <property type="entry name" value="Glyco_hydro/deAcase_b/a-brl"/>
</dbReference>
<dbReference type="GO" id="GO:0016020">
    <property type="term" value="C:membrane"/>
    <property type="evidence" value="ECO:0007669"/>
    <property type="project" value="TreeGrafter"/>
</dbReference>
<dbReference type="PANTHER" id="PTHR10587:SF98">
    <property type="entry name" value="CHITIN DEACETYLASE"/>
    <property type="match status" value="1"/>
</dbReference>
<dbReference type="OrthoDB" id="407355at2759"/>
<proteinExistence type="predicted"/>
<dbReference type="PROSITE" id="PS51677">
    <property type="entry name" value="NODB"/>
    <property type="match status" value="1"/>
</dbReference>
<dbReference type="Proteomes" id="UP000603453">
    <property type="component" value="Unassembled WGS sequence"/>
</dbReference>
<dbReference type="EMBL" id="JAEPRD010000108">
    <property type="protein sequence ID" value="KAG2198607.1"/>
    <property type="molecule type" value="Genomic_DNA"/>
</dbReference>
<evidence type="ECO:0000256" key="1">
    <source>
        <dbReference type="SAM" id="SignalP"/>
    </source>
</evidence>
<keyword evidence="1" id="KW-0732">Signal</keyword>
<keyword evidence="4" id="KW-1185">Reference proteome</keyword>
<feature type="domain" description="NodB homology" evidence="2">
    <location>
        <begin position="157"/>
        <end position="365"/>
    </location>
</feature>
<dbReference type="Pfam" id="PF01522">
    <property type="entry name" value="Polysacc_deac_1"/>
    <property type="match status" value="1"/>
</dbReference>
<protein>
    <recommendedName>
        <fullName evidence="2">NodB homology domain-containing protein</fullName>
    </recommendedName>
</protein>
<name>A0A8H7UYB4_9FUNG</name>
<gene>
    <name evidence="3" type="ORF">INT47_001054</name>
</gene>
<evidence type="ECO:0000259" key="2">
    <source>
        <dbReference type="PROSITE" id="PS51677"/>
    </source>
</evidence>
<accession>A0A8H7UYB4</accession>
<dbReference type="PANTHER" id="PTHR10587">
    <property type="entry name" value="GLYCOSYL TRANSFERASE-RELATED"/>
    <property type="match status" value="1"/>
</dbReference>
<dbReference type="InterPro" id="IPR050248">
    <property type="entry name" value="Polysacc_deacetylase_ArnD"/>
</dbReference>
<evidence type="ECO:0000313" key="3">
    <source>
        <dbReference type="EMBL" id="KAG2198607.1"/>
    </source>
</evidence>
<dbReference type="GO" id="GO:0009272">
    <property type="term" value="P:fungal-type cell wall biogenesis"/>
    <property type="evidence" value="ECO:0007669"/>
    <property type="project" value="UniProtKB-ARBA"/>
</dbReference>
<sequence>MQFSFIHSAIFLVAAQCILAAPTGTTLNMTISLDGLAPQFSPVFPNINVSLSHSIPFYNNGPLDTNTTLSNVTLDLSNYPVAWSKPDVNHPEVKAVIKQINWHLVPDYVPKTMLDYDLDQTHYDEEKDDTCWWTSTNCVKPKLTYLPQDYYTCPTKGDWGLSYDDGPLNMRTEYDGEDFEMENRFAEPRLYNFLAKENVTSTLFYIGSNVLTYPDAARRALFNGHTLCSHTWSHPTMTTQTNEQVVAELYWTLKVIKEATGVTPKCWRPPQGDVDDRIRSIAWQMGMSTVIWDRDTEDWAMPALGSGYYPPAMVDALFEKWIEEEEKNLTNSGIMVLEHELNHATISMTEKWIPILKKTFNVVSALTCNGVFQPYWETDFKYPNIYNLSSTEETNSTTTKVTQ</sequence>
<dbReference type="GO" id="GO:0004099">
    <property type="term" value="F:chitin deacetylase activity"/>
    <property type="evidence" value="ECO:0007669"/>
    <property type="project" value="TreeGrafter"/>
</dbReference>
<dbReference type="InterPro" id="IPR002509">
    <property type="entry name" value="NODB_dom"/>
</dbReference>
<evidence type="ECO:0000313" key="4">
    <source>
        <dbReference type="Proteomes" id="UP000603453"/>
    </source>
</evidence>
<dbReference type="AlphaFoldDB" id="A0A8H7UYB4"/>
<dbReference type="Gene3D" id="3.20.20.370">
    <property type="entry name" value="Glycoside hydrolase/deacetylase"/>
    <property type="match status" value="1"/>
</dbReference>